<proteinExistence type="predicted"/>
<evidence type="ECO:0000313" key="9">
    <source>
        <dbReference type="Proteomes" id="UP000027647"/>
    </source>
</evidence>
<keyword evidence="2" id="KW-0813">Transport</keyword>
<accession>A0A074MG82</accession>
<feature type="transmembrane region" description="Helical" evidence="6">
    <location>
        <begin position="243"/>
        <end position="260"/>
    </location>
</feature>
<evidence type="ECO:0000259" key="7">
    <source>
        <dbReference type="PROSITE" id="PS50850"/>
    </source>
</evidence>
<keyword evidence="9" id="KW-1185">Reference proteome</keyword>
<feature type="transmembrane region" description="Helical" evidence="6">
    <location>
        <begin position="430"/>
        <end position="455"/>
    </location>
</feature>
<evidence type="ECO:0000256" key="5">
    <source>
        <dbReference type="ARBA" id="ARBA00023136"/>
    </source>
</evidence>
<comment type="caution">
    <text evidence="8">The sequence shown here is derived from an EMBL/GenBank/DDBJ whole genome shotgun (WGS) entry which is preliminary data.</text>
</comment>
<dbReference type="Gene3D" id="1.20.1250.20">
    <property type="entry name" value="MFS general substrate transporter like domains"/>
    <property type="match status" value="1"/>
</dbReference>
<feature type="transmembrane region" description="Helical" evidence="6">
    <location>
        <begin position="58"/>
        <end position="76"/>
    </location>
</feature>
<feature type="domain" description="Major facilitator superfamily (MFS) profile" evidence="7">
    <location>
        <begin position="62"/>
        <end position="483"/>
    </location>
</feature>
<feature type="transmembrane region" description="Helical" evidence="6">
    <location>
        <begin position="214"/>
        <end position="231"/>
    </location>
</feature>
<feature type="transmembrane region" description="Helical" evidence="6">
    <location>
        <begin position="391"/>
        <end position="409"/>
    </location>
</feature>
<evidence type="ECO:0000256" key="6">
    <source>
        <dbReference type="SAM" id="Phobius"/>
    </source>
</evidence>
<evidence type="ECO:0000256" key="2">
    <source>
        <dbReference type="ARBA" id="ARBA00022448"/>
    </source>
</evidence>
<dbReference type="CDD" id="cd17328">
    <property type="entry name" value="MFS_spinster_like"/>
    <property type="match status" value="1"/>
</dbReference>
<dbReference type="SUPFAM" id="SSF103473">
    <property type="entry name" value="MFS general substrate transporter"/>
    <property type="match status" value="1"/>
</dbReference>
<dbReference type="GO" id="GO:0022857">
    <property type="term" value="F:transmembrane transporter activity"/>
    <property type="evidence" value="ECO:0007669"/>
    <property type="project" value="InterPro"/>
</dbReference>
<dbReference type="InterPro" id="IPR036259">
    <property type="entry name" value="MFS_trans_sf"/>
</dbReference>
<keyword evidence="3 6" id="KW-0812">Transmembrane</keyword>
<dbReference type="eggNOG" id="COG2271">
    <property type="taxonomic scope" value="Bacteria"/>
</dbReference>
<evidence type="ECO:0000313" key="8">
    <source>
        <dbReference type="EMBL" id="KEO90863.1"/>
    </source>
</evidence>
<feature type="transmembrane region" description="Helical" evidence="6">
    <location>
        <begin position="367"/>
        <end position="385"/>
    </location>
</feature>
<dbReference type="STRING" id="1044.EH31_07445"/>
<dbReference type="InterPro" id="IPR044770">
    <property type="entry name" value="MFS_spinster-like"/>
</dbReference>
<organism evidence="8 9">
    <name type="scientific">Erythrobacter longus</name>
    <dbReference type="NCBI Taxonomy" id="1044"/>
    <lineage>
        <taxon>Bacteria</taxon>
        <taxon>Pseudomonadati</taxon>
        <taxon>Pseudomonadota</taxon>
        <taxon>Alphaproteobacteria</taxon>
        <taxon>Sphingomonadales</taxon>
        <taxon>Erythrobacteraceae</taxon>
        <taxon>Erythrobacter/Porphyrobacter group</taxon>
        <taxon>Erythrobacter</taxon>
    </lineage>
</organism>
<dbReference type="InterPro" id="IPR020846">
    <property type="entry name" value="MFS_dom"/>
</dbReference>
<dbReference type="PROSITE" id="PS50850">
    <property type="entry name" value="MFS"/>
    <property type="match status" value="1"/>
</dbReference>
<evidence type="ECO:0000256" key="4">
    <source>
        <dbReference type="ARBA" id="ARBA00022989"/>
    </source>
</evidence>
<protein>
    <submittedName>
        <fullName evidence="8">MFS transporter</fullName>
    </submittedName>
</protein>
<evidence type="ECO:0000256" key="1">
    <source>
        <dbReference type="ARBA" id="ARBA00004141"/>
    </source>
</evidence>
<gene>
    <name evidence="8" type="ORF">EH31_07445</name>
</gene>
<comment type="subcellular location">
    <subcellularLocation>
        <location evidence="1">Membrane</location>
        <topology evidence="1">Multi-pass membrane protein</topology>
    </subcellularLocation>
</comment>
<sequence>MAPEKRSALKKAWPARVQGEKILTQTPAAQASAAQASATTAPAFHASAPNTGFGTPGYRAYVLGALLTVYIFNFIDRTIVNILTEPIKLSFGLEDWQMGLLGGPAFAVLYTFLGIPIARAAERYNRVLIIAGAVIIWSLFTALCGFAASFLMLFLFRVGVSIGEAGCTPPAQSLIADYFQPSRRATAVSIYALGVPLGGMFASVFGGQLAGLDSAVFGAWLGSIGLGALFGDLDWSQVEGWRIAFVVVGLPGVLLGLLVWRSIKEPPRGYTDPAALQGLAKVSFGDALRVLMKKPAYRHVVFGAMLASFVGYGVNQFTTSFLIRTHGLTIQQASLLFGIILGVMAAIGVFSSGWLSDRLSKRYPTALSWLPALGMGASVPLYAFGFISESLWYAMPALMIAAMIHYFYLGPMYAVSGGVVDSRMRATSVAITLFVVNLLGYGLGPLLIGILSTYLKTVFLEDYGLGLTLEACQPLIAMAPEAQAALTGSQAANLAACSDSNAEGLQWSIVIFSCGYGWAALHYLLAGRTLQQDMVAQAQD</sequence>
<dbReference type="PANTHER" id="PTHR23505:SF79">
    <property type="entry name" value="PROTEIN SPINSTER"/>
    <property type="match status" value="1"/>
</dbReference>
<keyword evidence="5 6" id="KW-0472">Membrane</keyword>
<feature type="transmembrane region" description="Helical" evidence="6">
    <location>
        <begin position="296"/>
        <end position="314"/>
    </location>
</feature>
<keyword evidence="4 6" id="KW-1133">Transmembrane helix</keyword>
<feature type="transmembrane region" description="Helical" evidence="6">
    <location>
        <begin position="127"/>
        <end position="156"/>
    </location>
</feature>
<dbReference type="PANTHER" id="PTHR23505">
    <property type="entry name" value="SPINSTER"/>
    <property type="match status" value="1"/>
</dbReference>
<dbReference type="InterPro" id="IPR011701">
    <property type="entry name" value="MFS"/>
</dbReference>
<dbReference type="Proteomes" id="UP000027647">
    <property type="component" value="Unassembled WGS sequence"/>
</dbReference>
<reference evidence="8 9" key="1">
    <citation type="submission" date="2014-04" db="EMBL/GenBank/DDBJ databases">
        <title>A comprehensive comparison of genomes of Erythrobacter spp. strains.</title>
        <authorList>
            <person name="Zheng Q."/>
        </authorList>
    </citation>
    <scope>NUCLEOTIDE SEQUENCE [LARGE SCALE GENOMIC DNA]</scope>
    <source>
        <strain evidence="8 9">DSM 6997</strain>
    </source>
</reference>
<dbReference type="EMBL" id="JMIW01000002">
    <property type="protein sequence ID" value="KEO90863.1"/>
    <property type="molecule type" value="Genomic_DNA"/>
</dbReference>
<dbReference type="GO" id="GO:0016020">
    <property type="term" value="C:membrane"/>
    <property type="evidence" value="ECO:0007669"/>
    <property type="project" value="UniProtKB-SubCell"/>
</dbReference>
<feature type="transmembrane region" description="Helical" evidence="6">
    <location>
        <begin position="505"/>
        <end position="525"/>
    </location>
</feature>
<feature type="transmembrane region" description="Helical" evidence="6">
    <location>
        <begin position="188"/>
        <end position="207"/>
    </location>
</feature>
<dbReference type="Pfam" id="PF07690">
    <property type="entry name" value="MFS_1"/>
    <property type="match status" value="1"/>
</dbReference>
<feature type="transmembrane region" description="Helical" evidence="6">
    <location>
        <begin position="96"/>
        <end position="115"/>
    </location>
</feature>
<dbReference type="AlphaFoldDB" id="A0A074MG82"/>
<name>A0A074MG82_ERYLO</name>
<feature type="transmembrane region" description="Helical" evidence="6">
    <location>
        <begin position="334"/>
        <end position="355"/>
    </location>
</feature>
<evidence type="ECO:0000256" key="3">
    <source>
        <dbReference type="ARBA" id="ARBA00022692"/>
    </source>
</evidence>